<evidence type="ECO:0000313" key="1">
    <source>
        <dbReference type="EMBL" id="KAJ8666824.1"/>
    </source>
</evidence>
<dbReference type="Proteomes" id="UP001239111">
    <property type="component" value="Chromosome 4"/>
</dbReference>
<name>A0ACC2N6Y9_9HYME</name>
<sequence>MLLEAVLNEDLVFDHDNKLLSPNVRREQQPPESFFHSIWHWLDFSQAEWPGQVDKQDSSLLKSIDGRRKREANGGDKNKELEVLFDSQKVESKGDGADSSAFRVYRHGDDEDDVGSGEFDVENEIEVRRSTSETQRSSSTTPNPPTTASESNSVERSEEFDERSCRAKQTTWSKLQCQADDVKQVGIDNVMDSNLFRINFIPIFRGTNDIEVRSIPTKRQKSIFCHRESGKSPTFALACDVYRISMTIKEPYREEFERREDEKFQKFAKNLTKTVEGILHQHLKKDHHVTFVKMENAPDPFESHVHLDVHTMSSEADIRDTLERHINTYYSLGKFTVNPLTFRLRAVLECQFGEIACDVSRCILQTQRCDFKADCEDGSDEAGCKYPSECIYMRLITQTQSGTIPFKLAQNCCFWHKIVWYLQPTHLSWLGTGNRHVKPVEKNYMRSARRAGFGDGEHSLLGILGQD</sequence>
<organism evidence="1 2">
    <name type="scientific">Eretmocerus hayati</name>
    <dbReference type="NCBI Taxonomy" id="131215"/>
    <lineage>
        <taxon>Eukaryota</taxon>
        <taxon>Metazoa</taxon>
        <taxon>Ecdysozoa</taxon>
        <taxon>Arthropoda</taxon>
        <taxon>Hexapoda</taxon>
        <taxon>Insecta</taxon>
        <taxon>Pterygota</taxon>
        <taxon>Neoptera</taxon>
        <taxon>Endopterygota</taxon>
        <taxon>Hymenoptera</taxon>
        <taxon>Apocrita</taxon>
        <taxon>Proctotrupomorpha</taxon>
        <taxon>Chalcidoidea</taxon>
        <taxon>Aphelinidae</taxon>
        <taxon>Aphelininae</taxon>
        <taxon>Eretmocerus</taxon>
    </lineage>
</organism>
<reference evidence="1" key="1">
    <citation type="submission" date="2023-04" db="EMBL/GenBank/DDBJ databases">
        <title>A chromosome-level genome assembly of the parasitoid wasp Eretmocerus hayati.</title>
        <authorList>
            <person name="Zhong Y."/>
            <person name="Liu S."/>
            <person name="Liu Y."/>
        </authorList>
    </citation>
    <scope>NUCLEOTIDE SEQUENCE</scope>
    <source>
        <strain evidence="1">ZJU_SS_LIU_2023</strain>
    </source>
</reference>
<gene>
    <name evidence="1" type="ORF">QAD02_008486</name>
</gene>
<protein>
    <submittedName>
        <fullName evidence="1">Uncharacterized protein</fullName>
    </submittedName>
</protein>
<keyword evidence="2" id="KW-1185">Reference proteome</keyword>
<dbReference type="EMBL" id="CM056744">
    <property type="protein sequence ID" value="KAJ8666824.1"/>
    <property type="molecule type" value="Genomic_DNA"/>
</dbReference>
<comment type="caution">
    <text evidence="1">The sequence shown here is derived from an EMBL/GenBank/DDBJ whole genome shotgun (WGS) entry which is preliminary data.</text>
</comment>
<evidence type="ECO:0000313" key="2">
    <source>
        <dbReference type="Proteomes" id="UP001239111"/>
    </source>
</evidence>
<accession>A0ACC2N6Y9</accession>
<proteinExistence type="predicted"/>